<protein>
    <recommendedName>
        <fullName evidence="4 5">Small ribosomal subunit protein bS21</fullName>
    </recommendedName>
</protein>
<evidence type="ECO:0000256" key="5">
    <source>
        <dbReference type="HAMAP-Rule" id="MF_00358"/>
    </source>
</evidence>
<feature type="region of interest" description="Disordered" evidence="7">
    <location>
        <begin position="43"/>
        <end position="68"/>
    </location>
</feature>
<dbReference type="Gene3D" id="1.20.5.1150">
    <property type="entry name" value="Ribosomal protein S8"/>
    <property type="match status" value="1"/>
</dbReference>
<comment type="similarity">
    <text evidence="1 5 6">Belongs to the bacterial ribosomal protein bS21 family.</text>
</comment>
<dbReference type="PRINTS" id="PR00976">
    <property type="entry name" value="RIBOSOMALS21"/>
</dbReference>
<dbReference type="NCBIfam" id="TIGR00030">
    <property type="entry name" value="S21p"/>
    <property type="match status" value="1"/>
</dbReference>
<name>A0A7C6EA89_UNCW3</name>
<dbReference type="GO" id="GO:0005840">
    <property type="term" value="C:ribosome"/>
    <property type="evidence" value="ECO:0007669"/>
    <property type="project" value="UniProtKB-KW"/>
</dbReference>
<keyword evidence="2 5" id="KW-0689">Ribosomal protein</keyword>
<dbReference type="GO" id="GO:0003735">
    <property type="term" value="F:structural constituent of ribosome"/>
    <property type="evidence" value="ECO:0007669"/>
    <property type="project" value="InterPro"/>
</dbReference>
<reference evidence="8" key="1">
    <citation type="journal article" date="2020" name="mSystems">
        <title>Genome- and Community-Level Interaction Insights into Carbon Utilization and Element Cycling Functions of Hydrothermarchaeota in Hydrothermal Sediment.</title>
        <authorList>
            <person name="Zhou Z."/>
            <person name="Liu Y."/>
            <person name="Xu W."/>
            <person name="Pan J."/>
            <person name="Luo Z.H."/>
            <person name="Li M."/>
        </authorList>
    </citation>
    <scope>NUCLEOTIDE SEQUENCE [LARGE SCALE GENOMIC DNA]</scope>
    <source>
        <strain evidence="8">SpSt-876</strain>
    </source>
</reference>
<evidence type="ECO:0000256" key="1">
    <source>
        <dbReference type="ARBA" id="ARBA00006640"/>
    </source>
</evidence>
<evidence type="ECO:0000256" key="4">
    <source>
        <dbReference type="ARBA" id="ARBA00035135"/>
    </source>
</evidence>
<gene>
    <name evidence="5 8" type="primary">rpsU</name>
    <name evidence="8" type="ORF">ENW73_04330</name>
</gene>
<dbReference type="PANTHER" id="PTHR21109">
    <property type="entry name" value="MITOCHONDRIAL 28S RIBOSOMAL PROTEIN S21"/>
    <property type="match status" value="1"/>
</dbReference>
<evidence type="ECO:0000313" key="8">
    <source>
        <dbReference type="EMBL" id="HHS52078.1"/>
    </source>
</evidence>
<keyword evidence="3 5" id="KW-0687">Ribonucleoprotein</keyword>
<dbReference type="InterPro" id="IPR038380">
    <property type="entry name" value="Ribosomal_bS21_sf"/>
</dbReference>
<proteinExistence type="inferred from homology"/>
<dbReference type="GO" id="GO:1990904">
    <property type="term" value="C:ribonucleoprotein complex"/>
    <property type="evidence" value="ECO:0007669"/>
    <property type="project" value="UniProtKB-KW"/>
</dbReference>
<dbReference type="EMBL" id="DTLI01000113">
    <property type="protein sequence ID" value="HHS52078.1"/>
    <property type="molecule type" value="Genomic_DNA"/>
</dbReference>
<comment type="caution">
    <text evidence="8">The sequence shown here is derived from an EMBL/GenBank/DDBJ whole genome shotgun (WGS) entry which is preliminary data.</text>
</comment>
<sequence length="68" mass="8267">MSGITVRNGEPYESFIRRFRRACERAGILREVKRREYFEKPSQRRKRKLAEARRKALRRAQEEESRGL</sequence>
<evidence type="ECO:0000256" key="7">
    <source>
        <dbReference type="SAM" id="MobiDB-lite"/>
    </source>
</evidence>
<dbReference type="InterPro" id="IPR001911">
    <property type="entry name" value="Ribosomal_bS21"/>
</dbReference>
<organism evidence="8">
    <name type="scientific">candidate division WOR-3 bacterium</name>
    <dbReference type="NCBI Taxonomy" id="2052148"/>
    <lineage>
        <taxon>Bacteria</taxon>
        <taxon>Bacteria division WOR-3</taxon>
    </lineage>
</organism>
<dbReference type="AlphaFoldDB" id="A0A7C6EA89"/>
<dbReference type="Pfam" id="PF01165">
    <property type="entry name" value="Ribosomal_S21"/>
    <property type="match status" value="1"/>
</dbReference>
<dbReference type="HAMAP" id="MF_00358">
    <property type="entry name" value="Ribosomal_bS21"/>
    <property type="match status" value="1"/>
</dbReference>
<evidence type="ECO:0000256" key="3">
    <source>
        <dbReference type="ARBA" id="ARBA00023274"/>
    </source>
</evidence>
<dbReference type="GO" id="GO:0006412">
    <property type="term" value="P:translation"/>
    <property type="evidence" value="ECO:0007669"/>
    <property type="project" value="UniProtKB-UniRule"/>
</dbReference>
<dbReference type="PANTHER" id="PTHR21109:SF0">
    <property type="entry name" value="SMALL RIBOSOMAL SUBUNIT PROTEIN BS21M"/>
    <property type="match status" value="1"/>
</dbReference>
<evidence type="ECO:0000256" key="6">
    <source>
        <dbReference type="RuleBase" id="RU000667"/>
    </source>
</evidence>
<accession>A0A7C6EA89</accession>
<evidence type="ECO:0000256" key="2">
    <source>
        <dbReference type="ARBA" id="ARBA00022980"/>
    </source>
</evidence>
<feature type="compositionally biased region" description="Basic and acidic residues" evidence="7">
    <location>
        <begin position="49"/>
        <end position="68"/>
    </location>
</feature>